<evidence type="ECO:0000313" key="3">
    <source>
        <dbReference type="Proteomes" id="UP000579945"/>
    </source>
</evidence>
<dbReference type="AlphaFoldDB" id="A0A7W5V6U3"/>
<accession>A0A7W5V6U3</accession>
<organism evidence="2 3">
    <name type="scientific">Nonomuraea dietziae</name>
    <dbReference type="NCBI Taxonomy" id="65515"/>
    <lineage>
        <taxon>Bacteria</taxon>
        <taxon>Bacillati</taxon>
        <taxon>Actinomycetota</taxon>
        <taxon>Actinomycetes</taxon>
        <taxon>Streptosporangiales</taxon>
        <taxon>Streptosporangiaceae</taxon>
        <taxon>Nonomuraea</taxon>
    </lineage>
</organism>
<dbReference type="EMBL" id="JACIBV010000001">
    <property type="protein sequence ID" value="MBB3731682.1"/>
    <property type="molecule type" value="Genomic_DNA"/>
</dbReference>
<sequence length="281" mass="28713">MKCPACGASALQGHAFCEQCGIRLEEALPACTACGGDFEEGYCAQCGRRAPAASDHVELVLDSGMAGASDRGLRHSHNQDAMALGEAEGLQLAVVCDGVTQSPRPESASTLAAQTGVTILAEELKAGSTQESATRAACARAALAVASLATSLDDAPACTYVSAVAGPDLVTVGWVGDSRAYWLPDDGPAVLLTDDDVASAGVLTAWLGADARDTGCRALGFVPDSPGLLMVCTDGLWGYLDEPVTFRAAVPLEGTRALVDHALASGGRDNVTVVLIPVRRA</sequence>
<comment type="caution">
    <text evidence="2">The sequence shown here is derived from an EMBL/GenBank/DDBJ whole genome shotgun (WGS) entry which is preliminary data.</text>
</comment>
<dbReference type="InterPro" id="IPR036457">
    <property type="entry name" value="PPM-type-like_dom_sf"/>
</dbReference>
<dbReference type="SMART" id="SM00332">
    <property type="entry name" value="PP2Cc"/>
    <property type="match status" value="1"/>
</dbReference>
<dbReference type="SUPFAM" id="SSF81606">
    <property type="entry name" value="PP2C-like"/>
    <property type="match status" value="1"/>
</dbReference>
<reference evidence="2 3" key="1">
    <citation type="submission" date="2020-08" db="EMBL/GenBank/DDBJ databases">
        <title>Sequencing the genomes of 1000 actinobacteria strains.</title>
        <authorList>
            <person name="Klenk H.-P."/>
        </authorList>
    </citation>
    <scope>NUCLEOTIDE SEQUENCE [LARGE SCALE GENOMIC DNA]</scope>
    <source>
        <strain evidence="2 3">DSM 44320</strain>
    </source>
</reference>
<dbReference type="PROSITE" id="PS51746">
    <property type="entry name" value="PPM_2"/>
    <property type="match status" value="1"/>
</dbReference>
<dbReference type="Proteomes" id="UP000579945">
    <property type="component" value="Unassembled WGS sequence"/>
</dbReference>
<evidence type="ECO:0000313" key="2">
    <source>
        <dbReference type="EMBL" id="MBB3731682.1"/>
    </source>
</evidence>
<evidence type="ECO:0000259" key="1">
    <source>
        <dbReference type="PROSITE" id="PS51746"/>
    </source>
</evidence>
<keyword evidence="3" id="KW-1185">Reference proteome</keyword>
<proteinExistence type="predicted"/>
<feature type="domain" description="PPM-type phosphatase" evidence="1">
    <location>
        <begin position="62"/>
        <end position="278"/>
    </location>
</feature>
<dbReference type="Pfam" id="PF13672">
    <property type="entry name" value="PP2C_2"/>
    <property type="match status" value="1"/>
</dbReference>
<protein>
    <submittedName>
        <fullName evidence="2">Serine/threonine protein phosphatase PrpC</fullName>
    </submittedName>
</protein>
<dbReference type="Gene3D" id="3.60.40.10">
    <property type="entry name" value="PPM-type phosphatase domain"/>
    <property type="match status" value="1"/>
</dbReference>
<dbReference type="InterPro" id="IPR001932">
    <property type="entry name" value="PPM-type_phosphatase-like_dom"/>
</dbReference>
<dbReference type="RefSeq" id="WP_183657995.1">
    <property type="nucleotide sequence ID" value="NZ_JACIBV010000001.1"/>
</dbReference>
<gene>
    <name evidence="2" type="ORF">FHR33_007542</name>
</gene>
<dbReference type="GeneID" id="95393758"/>
<name>A0A7W5V6U3_9ACTN</name>